<accession>A0A0D0D7B9</accession>
<proteinExistence type="predicted"/>
<name>A0A0D0D7B9_9AGAM</name>
<dbReference type="HOGENOM" id="CLU_2352315_0_0_1"/>
<feature type="non-terminal residue" evidence="2">
    <location>
        <position position="1"/>
    </location>
</feature>
<protein>
    <submittedName>
        <fullName evidence="2">Uncharacterized protein</fullName>
    </submittedName>
</protein>
<sequence length="97" mass="10891">TDSPGSQPPSIWLKGEKCRQLSWQIKPMDVDSNRPLSIGLKWERNRAMSPCIEIEDGNQKTPRDPVGMLDSDTHHPNEPTEPLDKKKGDNGEVARVC</sequence>
<dbReference type="Proteomes" id="UP000054538">
    <property type="component" value="Unassembled WGS sequence"/>
</dbReference>
<dbReference type="InParanoid" id="A0A0D0D7B9"/>
<feature type="region of interest" description="Disordered" evidence="1">
    <location>
        <begin position="51"/>
        <end position="97"/>
    </location>
</feature>
<dbReference type="AlphaFoldDB" id="A0A0D0D7B9"/>
<feature type="compositionally biased region" description="Basic and acidic residues" evidence="1">
    <location>
        <begin position="71"/>
        <end position="97"/>
    </location>
</feature>
<reference evidence="3" key="2">
    <citation type="submission" date="2015-01" db="EMBL/GenBank/DDBJ databases">
        <title>Evolutionary Origins and Diversification of the Mycorrhizal Mutualists.</title>
        <authorList>
            <consortium name="DOE Joint Genome Institute"/>
            <consortium name="Mycorrhizal Genomics Consortium"/>
            <person name="Kohler A."/>
            <person name="Kuo A."/>
            <person name="Nagy L.G."/>
            <person name="Floudas D."/>
            <person name="Copeland A."/>
            <person name="Barry K.W."/>
            <person name="Cichocki N."/>
            <person name="Veneault-Fourrey C."/>
            <person name="LaButti K."/>
            <person name="Lindquist E.A."/>
            <person name="Lipzen A."/>
            <person name="Lundell T."/>
            <person name="Morin E."/>
            <person name="Murat C."/>
            <person name="Riley R."/>
            <person name="Ohm R."/>
            <person name="Sun H."/>
            <person name="Tunlid A."/>
            <person name="Henrissat B."/>
            <person name="Grigoriev I.V."/>
            <person name="Hibbett D.S."/>
            <person name="Martin F."/>
        </authorList>
    </citation>
    <scope>NUCLEOTIDE SEQUENCE [LARGE SCALE GENOMIC DNA]</scope>
    <source>
        <strain evidence="3">Ve08.2h10</strain>
    </source>
</reference>
<evidence type="ECO:0000313" key="3">
    <source>
        <dbReference type="Proteomes" id="UP000054538"/>
    </source>
</evidence>
<evidence type="ECO:0000313" key="2">
    <source>
        <dbReference type="EMBL" id="KIK76139.1"/>
    </source>
</evidence>
<dbReference type="EMBL" id="KN827651">
    <property type="protein sequence ID" value="KIK76139.1"/>
    <property type="molecule type" value="Genomic_DNA"/>
</dbReference>
<keyword evidence="3" id="KW-1185">Reference proteome</keyword>
<evidence type="ECO:0000256" key="1">
    <source>
        <dbReference type="SAM" id="MobiDB-lite"/>
    </source>
</evidence>
<gene>
    <name evidence="2" type="ORF">PAXRUDRAFT_170790</name>
</gene>
<dbReference type="OrthoDB" id="2707075at2759"/>
<reference evidence="2 3" key="1">
    <citation type="submission" date="2014-04" db="EMBL/GenBank/DDBJ databases">
        <authorList>
            <consortium name="DOE Joint Genome Institute"/>
            <person name="Kuo A."/>
            <person name="Kohler A."/>
            <person name="Jargeat P."/>
            <person name="Nagy L.G."/>
            <person name="Floudas D."/>
            <person name="Copeland A."/>
            <person name="Barry K.W."/>
            <person name="Cichocki N."/>
            <person name="Veneault-Fourrey C."/>
            <person name="LaButti K."/>
            <person name="Lindquist E.A."/>
            <person name="Lipzen A."/>
            <person name="Lundell T."/>
            <person name="Morin E."/>
            <person name="Murat C."/>
            <person name="Sun H."/>
            <person name="Tunlid A."/>
            <person name="Henrissat B."/>
            <person name="Grigoriev I.V."/>
            <person name="Hibbett D.S."/>
            <person name="Martin F."/>
            <person name="Nordberg H.P."/>
            <person name="Cantor M.N."/>
            <person name="Hua S.X."/>
        </authorList>
    </citation>
    <scope>NUCLEOTIDE SEQUENCE [LARGE SCALE GENOMIC DNA]</scope>
    <source>
        <strain evidence="2 3">Ve08.2h10</strain>
    </source>
</reference>
<organism evidence="2 3">
    <name type="scientific">Paxillus rubicundulus Ve08.2h10</name>
    <dbReference type="NCBI Taxonomy" id="930991"/>
    <lineage>
        <taxon>Eukaryota</taxon>
        <taxon>Fungi</taxon>
        <taxon>Dikarya</taxon>
        <taxon>Basidiomycota</taxon>
        <taxon>Agaricomycotina</taxon>
        <taxon>Agaricomycetes</taxon>
        <taxon>Agaricomycetidae</taxon>
        <taxon>Boletales</taxon>
        <taxon>Paxilineae</taxon>
        <taxon>Paxillaceae</taxon>
        <taxon>Paxillus</taxon>
    </lineage>
</organism>